<organism evidence="4 5">
    <name type="scientific">Demequina mangrovi</name>
    <dbReference type="NCBI Taxonomy" id="1043493"/>
    <lineage>
        <taxon>Bacteria</taxon>
        <taxon>Bacillati</taxon>
        <taxon>Actinomycetota</taxon>
        <taxon>Actinomycetes</taxon>
        <taxon>Micrococcales</taxon>
        <taxon>Demequinaceae</taxon>
        <taxon>Demequina</taxon>
    </lineage>
</organism>
<protein>
    <submittedName>
        <fullName evidence="4">Thiol-disulfide isomerase or thioredoxin</fullName>
    </submittedName>
</protein>
<dbReference type="eggNOG" id="COG0526">
    <property type="taxonomic scope" value="Bacteria"/>
</dbReference>
<feature type="region of interest" description="Disordered" evidence="1">
    <location>
        <begin position="26"/>
        <end position="80"/>
    </location>
</feature>
<dbReference type="GO" id="GO:0016209">
    <property type="term" value="F:antioxidant activity"/>
    <property type="evidence" value="ECO:0007669"/>
    <property type="project" value="InterPro"/>
</dbReference>
<dbReference type="PANTHER" id="PTHR42852">
    <property type="entry name" value="THIOL:DISULFIDE INTERCHANGE PROTEIN DSBE"/>
    <property type="match status" value="1"/>
</dbReference>
<feature type="chain" id="PRO_5038944753" evidence="2">
    <location>
        <begin position="23"/>
        <end position="214"/>
    </location>
</feature>
<dbReference type="GO" id="GO:0016491">
    <property type="term" value="F:oxidoreductase activity"/>
    <property type="evidence" value="ECO:0007669"/>
    <property type="project" value="InterPro"/>
</dbReference>
<dbReference type="GO" id="GO:0016853">
    <property type="term" value="F:isomerase activity"/>
    <property type="evidence" value="ECO:0007669"/>
    <property type="project" value="UniProtKB-KW"/>
</dbReference>
<dbReference type="InterPro" id="IPR017937">
    <property type="entry name" value="Thioredoxin_CS"/>
</dbReference>
<feature type="domain" description="Thioredoxin" evidence="3">
    <location>
        <begin position="75"/>
        <end position="213"/>
    </location>
</feature>
<name>A0A1H7A3C8_9MICO</name>
<dbReference type="PROSITE" id="PS00194">
    <property type="entry name" value="THIOREDOXIN_1"/>
    <property type="match status" value="1"/>
</dbReference>
<evidence type="ECO:0000313" key="4">
    <source>
        <dbReference type="EMBL" id="SEJ58407.1"/>
    </source>
</evidence>
<dbReference type="EMBL" id="FNZI01000005">
    <property type="protein sequence ID" value="SEJ58407.1"/>
    <property type="molecule type" value="Genomic_DNA"/>
</dbReference>
<dbReference type="STRING" id="1043493.SAMN05421637_2300"/>
<dbReference type="Gene3D" id="3.40.30.10">
    <property type="entry name" value="Glutaredoxin"/>
    <property type="match status" value="1"/>
</dbReference>
<keyword evidence="4" id="KW-0413">Isomerase</keyword>
<dbReference type="InterPro" id="IPR050553">
    <property type="entry name" value="Thioredoxin_ResA/DsbE_sf"/>
</dbReference>
<reference evidence="5" key="1">
    <citation type="submission" date="2016-10" db="EMBL/GenBank/DDBJ databases">
        <authorList>
            <person name="Varghese N."/>
        </authorList>
    </citation>
    <scope>NUCLEOTIDE SEQUENCE [LARGE SCALE GENOMIC DNA]</scope>
    <source>
        <strain evidence="5">DSM 24868</strain>
    </source>
</reference>
<dbReference type="PROSITE" id="PS51352">
    <property type="entry name" value="THIOREDOXIN_2"/>
    <property type="match status" value="1"/>
</dbReference>
<keyword evidence="5" id="KW-1185">Reference proteome</keyword>
<evidence type="ECO:0000259" key="3">
    <source>
        <dbReference type="PROSITE" id="PS51352"/>
    </source>
</evidence>
<dbReference type="PANTHER" id="PTHR42852:SF17">
    <property type="entry name" value="THIOREDOXIN-LIKE PROTEIN HI_1115"/>
    <property type="match status" value="1"/>
</dbReference>
<dbReference type="Proteomes" id="UP000183315">
    <property type="component" value="Unassembled WGS sequence"/>
</dbReference>
<feature type="compositionally biased region" description="Low complexity" evidence="1">
    <location>
        <begin position="37"/>
        <end position="46"/>
    </location>
</feature>
<dbReference type="SUPFAM" id="SSF52833">
    <property type="entry name" value="Thioredoxin-like"/>
    <property type="match status" value="1"/>
</dbReference>
<dbReference type="AlphaFoldDB" id="A0A1H7A3C8"/>
<dbReference type="InterPro" id="IPR013766">
    <property type="entry name" value="Thioredoxin_domain"/>
</dbReference>
<keyword evidence="2" id="KW-0732">Signal</keyword>
<dbReference type="InterPro" id="IPR036249">
    <property type="entry name" value="Thioredoxin-like_sf"/>
</dbReference>
<dbReference type="OrthoDB" id="9790194at2"/>
<sequence>MRQTTMLAAAAGALLLAGCASDGDAGAGDGMEPSDGAMEATATADAMTDHESSDEAMAEDSAGSDDAGDESMAAEPDPDNAFAFTGATLDGGEFDGLSIDDTDVILWFWAPWCPTCYAEAGEFIEALPQMPEGVEVVGVAGMSDDLDYMQEFVDNSGVTGMTHIVDLDGEIWKRFDVAAQATVLVIDDSGDAYTLGGGATATDLVEYAEKIAAT</sequence>
<dbReference type="RefSeq" id="WP_052405826.1">
    <property type="nucleotide sequence ID" value="NZ_BBLU01000007.1"/>
</dbReference>
<proteinExistence type="predicted"/>
<feature type="compositionally biased region" description="Acidic residues" evidence="1">
    <location>
        <begin position="54"/>
        <end position="69"/>
    </location>
</feature>
<dbReference type="Pfam" id="PF00578">
    <property type="entry name" value="AhpC-TSA"/>
    <property type="match status" value="1"/>
</dbReference>
<dbReference type="PROSITE" id="PS51257">
    <property type="entry name" value="PROKAR_LIPOPROTEIN"/>
    <property type="match status" value="1"/>
</dbReference>
<dbReference type="InterPro" id="IPR000866">
    <property type="entry name" value="AhpC/TSA"/>
</dbReference>
<evidence type="ECO:0000313" key="5">
    <source>
        <dbReference type="Proteomes" id="UP000183315"/>
    </source>
</evidence>
<accession>A0A1H7A3C8</accession>
<gene>
    <name evidence="4" type="ORF">SAMN05421637_2300</name>
</gene>
<evidence type="ECO:0000256" key="2">
    <source>
        <dbReference type="SAM" id="SignalP"/>
    </source>
</evidence>
<evidence type="ECO:0000256" key="1">
    <source>
        <dbReference type="SAM" id="MobiDB-lite"/>
    </source>
</evidence>
<feature type="signal peptide" evidence="2">
    <location>
        <begin position="1"/>
        <end position="22"/>
    </location>
</feature>